<sequence length="160" mass="18229">MKKQVITSAHRHPQTQRRDRCIANPLDSSRRVSIFCGKTTDLGRSSFNSFVSIDRPRLNSLNQWYTVVFDGASHPKVEHVIHLSAKFDYNLFSHFGDVLVRARFRVRAYRQTCLKRAYRHSILLGVSTRAARPNKPLKGGSRLRVKGGYTYAVQSGLALI</sequence>
<organism evidence="1 2">
    <name type="scientific">Eumeta variegata</name>
    <name type="common">Bagworm moth</name>
    <name type="synonym">Eumeta japonica</name>
    <dbReference type="NCBI Taxonomy" id="151549"/>
    <lineage>
        <taxon>Eukaryota</taxon>
        <taxon>Metazoa</taxon>
        <taxon>Ecdysozoa</taxon>
        <taxon>Arthropoda</taxon>
        <taxon>Hexapoda</taxon>
        <taxon>Insecta</taxon>
        <taxon>Pterygota</taxon>
        <taxon>Neoptera</taxon>
        <taxon>Endopterygota</taxon>
        <taxon>Lepidoptera</taxon>
        <taxon>Glossata</taxon>
        <taxon>Ditrysia</taxon>
        <taxon>Tineoidea</taxon>
        <taxon>Psychidae</taxon>
        <taxon>Oiketicinae</taxon>
        <taxon>Eumeta</taxon>
    </lineage>
</organism>
<comment type="caution">
    <text evidence="1">The sequence shown here is derived from an EMBL/GenBank/DDBJ whole genome shotgun (WGS) entry which is preliminary data.</text>
</comment>
<name>A0A4C1WEA2_EUMVA</name>
<evidence type="ECO:0000313" key="2">
    <source>
        <dbReference type="Proteomes" id="UP000299102"/>
    </source>
</evidence>
<dbReference type="EMBL" id="BGZK01000525">
    <property type="protein sequence ID" value="GBP48504.1"/>
    <property type="molecule type" value="Genomic_DNA"/>
</dbReference>
<protein>
    <submittedName>
        <fullName evidence="1">Uncharacterized protein</fullName>
    </submittedName>
</protein>
<evidence type="ECO:0000313" key="1">
    <source>
        <dbReference type="EMBL" id="GBP48504.1"/>
    </source>
</evidence>
<dbReference type="Proteomes" id="UP000299102">
    <property type="component" value="Unassembled WGS sequence"/>
</dbReference>
<reference evidence="1 2" key="1">
    <citation type="journal article" date="2019" name="Commun. Biol.">
        <title>The bagworm genome reveals a unique fibroin gene that provides high tensile strength.</title>
        <authorList>
            <person name="Kono N."/>
            <person name="Nakamura H."/>
            <person name="Ohtoshi R."/>
            <person name="Tomita M."/>
            <person name="Numata K."/>
            <person name="Arakawa K."/>
        </authorList>
    </citation>
    <scope>NUCLEOTIDE SEQUENCE [LARGE SCALE GENOMIC DNA]</scope>
</reference>
<proteinExistence type="predicted"/>
<dbReference type="AlphaFoldDB" id="A0A4C1WEA2"/>
<gene>
    <name evidence="1" type="ORF">EVAR_16173_1</name>
</gene>
<keyword evidence="2" id="KW-1185">Reference proteome</keyword>
<accession>A0A4C1WEA2</accession>